<feature type="compositionally biased region" description="Low complexity" evidence="3">
    <location>
        <begin position="153"/>
        <end position="163"/>
    </location>
</feature>
<sequence>MDAQPGAGPGAPLTVALRHPPGALVVRPEGELDHDSVGPLRETLERAVADPPARLVVDCGGLEFCDSTGLNLLLRAHAAALHAGLPLLLAAPGAVVARMLAITGADEVLDVHPTVEDALAASVTGTASGAGYGASDGTGDGAGYGAGDGAGTDGSVPGAATGPPTGPLDDSIGAP</sequence>
<dbReference type="RefSeq" id="WP_380315239.1">
    <property type="nucleotide sequence ID" value="NZ_JBHYPW010000001.1"/>
</dbReference>
<keyword evidence="6" id="KW-1185">Reference proteome</keyword>
<evidence type="ECO:0000259" key="4">
    <source>
        <dbReference type="PROSITE" id="PS50801"/>
    </source>
</evidence>
<evidence type="ECO:0000313" key="6">
    <source>
        <dbReference type="Proteomes" id="UP001599542"/>
    </source>
</evidence>
<gene>
    <name evidence="5" type="ORF">ACFW6T_17650</name>
</gene>
<reference evidence="5 6" key="1">
    <citation type="submission" date="2024-09" db="EMBL/GenBank/DDBJ databases">
        <title>The Natural Products Discovery Center: Release of the First 8490 Sequenced Strains for Exploring Actinobacteria Biosynthetic Diversity.</title>
        <authorList>
            <person name="Kalkreuter E."/>
            <person name="Kautsar S.A."/>
            <person name="Yang D."/>
            <person name="Bader C.D."/>
            <person name="Teijaro C.N."/>
            <person name="Fluegel L."/>
            <person name="Davis C.M."/>
            <person name="Simpson J.R."/>
            <person name="Lauterbach L."/>
            <person name="Steele A.D."/>
            <person name="Gui C."/>
            <person name="Meng S."/>
            <person name="Li G."/>
            <person name="Viehrig K."/>
            <person name="Ye F."/>
            <person name="Su P."/>
            <person name="Kiefer A.F."/>
            <person name="Nichols A."/>
            <person name="Cepeda A.J."/>
            <person name="Yan W."/>
            <person name="Fan B."/>
            <person name="Jiang Y."/>
            <person name="Adhikari A."/>
            <person name="Zheng C.-J."/>
            <person name="Schuster L."/>
            <person name="Cowan T.M."/>
            <person name="Smanski M.J."/>
            <person name="Chevrette M.G."/>
            <person name="De Carvalho L.P.S."/>
            <person name="Shen B."/>
        </authorList>
    </citation>
    <scope>NUCLEOTIDE SEQUENCE [LARGE SCALE GENOMIC DNA]</scope>
    <source>
        <strain evidence="5 6">NPDC058753</strain>
    </source>
</reference>
<protein>
    <recommendedName>
        <fullName evidence="2">Anti-sigma factor antagonist</fullName>
    </recommendedName>
</protein>
<dbReference type="PANTHER" id="PTHR33495">
    <property type="entry name" value="ANTI-SIGMA FACTOR ANTAGONIST TM_1081-RELATED-RELATED"/>
    <property type="match status" value="1"/>
</dbReference>
<organism evidence="5 6">
    <name type="scientific">Kitasatospora phosalacinea</name>
    <dbReference type="NCBI Taxonomy" id="2065"/>
    <lineage>
        <taxon>Bacteria</taxon>
        <taxon>Bacillati</taxon>
        <taxon>Actinomycetota</taxon>
        <taxon>Actinomycetes</taxon>
        <taxon>Kitasatosporales</taxon>
        <taxon>Streptomycetaceae</taxon>
        <taxon>Kitasatospora</taxon>
    </lineage>
</organism>
<dbReference type="InterPro" id="IPR003658">
    <property type="entry name" value="Anti-sigma_ant"/>
</dbReference>
<dbReference type="EMBL" id="JBHYPX010000034">
    <property type="protein sequence ID" value="MFE1353808.1"/>
    <property type="molecule type" value="Genomic_DNA"/>
</dbReference>
<evidence type="ECO:0000256" key="3">
    <source>
        <dbReference type="SAM" id="MobiDB-lite"/>
    </source>
</evidence>
<proteinExistence type="inferred from homology"/>
<evidence type="ECO:0000313" key="5">
    <source>
        <dbReference type="EMBL" id="MFE1353808.1"/>
    </source>
</evidence>
<name>A0ABW6GMN4_9ACTN</name>
<comment type="similarity">
    <text evidence="1 2">Belongs to the anti-sigma-factor antagonist family.</text>
</comment>
<dbReference type="PANTHER" id="PTHR33495:SF2">
    <property type="entry name" value="ANTI-SIGMA FACTOR ANTAGONIST TM_1081-RELATED"/>
    <property type="match status" value="1"/>
</dbReference>
<dbReference type="InterPro" id="IPR036513">
    <property type="entry name" value="STAS_dom_sf"/>
</dbReference>
<dbReference type="Proteomes" id="UP001599542">
    <property type="component" value="Unassembled WGS sequence"/>
</dbReference>
<feature type="region of interest" description="Disordered" evidence="3">
    <location>
        <begin position="130"/>
        <end position="175"/>
    </location>
</feature>
<feature type="compositionally biased region" description="Gly residues" evidence="3">
    <location>
        <begin position="130"/>
        <end position="152"/>
    </location>
</feature>
<dbReference type="Gene3D" id="3.30.750.24">
    <property type="entry name" value="STAS domain"/>
    <property type="match status" value="1"/>
</dbReference>
<dbReference type="SUPFAM" id="SSF52091">
    <property type="entry name" value="SpoIIaa-like"/>
    <property type="match status" value="1"/>
</dbReference>
<dbReference type="PROSITE" id="PS50801">
    <property type="entry name" value="STAS"/>
    <property type="match status" value="1"/>
</dbReference>
<dbReference type="CDD" id="cd07043">
    <property type="entry name" value="STAS_anti-anti-sigma_factors"/>
    <property type="match status" value="1"/>
</dbReference>
<evidence type="ECO:0000256" key="2">
    <source>
        <dbReference type="RuleBase" id="RU003749"/>
    </source>
</evidence>
<dbReference type="Pfam" id="PF01740">
    <property type="entry name" value="STAS"/>
    <property type="match status" value="1"/>
</dbReference>
<dbReference type="InterPro" id="IPR002645">
    <property type="entry name" value="STAS_dom"/>
</dbReference>
<accession>A0ABW6GMN4</accession>
<feature type="domain" description="STAS" evidence="4">
    <location>
        <begin position="13"/>
        <end position="122"/>
    </location>
</feature>
<evidence type="ECO:0000256" key="1">
    <source>
        <dbReference type="ARBA" id="ARBA00009013"/>
    </source>
</evidence>
<comment type="caution">
    <text evidence="5">The sequence shown here is derived from an EMBL/GenBank/DDBJ whole genome shotgun (WGS) entry which is preliminary data.</text>
</comment>
<dbReference type="NCBIfam" id="TIGR00377">
    <property type="entry name" value="ant_ant_sig"/>
    <property type="match status" value="1"/>
</dbReference>